<evidence type="ECO:0000256" key="1">
    <source>
        <dbReference type="SAM" id="Phobius"/>
    </source>
</evidence>
<sequence>MAWVREPGRYTCLRIKWNTPEKTGDGYGGVAFGGGCDDTYMRPLCEAGQYLPKEIQKSLHTTPPPPPLFLILLIFLLLLYLLHLGVEPASFQWKQAGFEYDRFPINKDSRDNGGCTFQCGKEGSILLKPSIRHFYE</sequence>
<feature type="transmembrane region" description="Helical" evidence="1">
    <location>
        <begin position="68"/>
        <end position="86"/>
    </location>
</feature>
<reference evidence="2 3" key="1">
    <citation type="journal article" date="2024" name="Ann. Entomol. Soc. Am.">
        <title>Genomic analyses of the southern and eastern yellowjacket wasps (Hymenoptera: Vespidae) reveal evolutionary signatures of social life.</title>
        <authorList>
            <person name="Catto M.A."/>
            <person name="Caine P.B."/>
            <person name="Orr S.E."/>
            <person name="Hunt B.G."/>
            <person name="Goodisman M.A.D."/>
        </authorList>
    </citation>
    <scope>NUCLEOTIDE SEQUENCE [LARGE SCALE GENOMIC DNA]</scope>
    <source>
        <strain evidence="2">233</strain>
        <tissue evidence="2">Head and thorax</tissue>
    </source>
</reference>
<keyword evidence="3" id="KW-1185">Reference proteome</keyword>
<evidence type="ECO:0000313" key="3">
    <source>
        <dbReference type="Proteomes" id="UP001607302"/>
    </source>
</evidence>
<comment type="caution">
    <text evidence="2">The sequence shown here is derived from an EMBL/GenBank/DDBJ whole genome shotgun (WGS) entry which is preliminary data.</text>
</comment>
<dbReference type="Proteomes" id="UP001607302">
    <property type="component" value="Unassembled WGS sequence"/>
</dbReference>
<organism evidence="2 3">
    <name type="scientific">Vespula squamosa</name>
    <name type="common">Southern yellow jacket</name>
    <name type="synonym">Wasp</name>
    <dbReference type="NCBI Taxonomy" id="30214"/>
    <lineage>
        <taxon>Eukaryota</taxon>
        <taxon>Metazoa</taxon>
        <taxon>Ecdysozoa</taxon>
        <taxon>Arthropoda</taxon>
        <taxon>Hexapoda</taxon>
        <taxon>Insecta</taxon>
        <taxon>Pterygota</taxon>
        <taxon>Neoptera</taxon>
        <taxon>Endopterygota</taxon>
        <taxon>Hymenoptera</taxon>
        <taxon>Apocrita</taxon>
        <taxon>Aculeata</taxon>
        <taxon>Vespoidea</taxon>
        <taxon>Vespidae</taxon>
        <taxon>Vespinae</taxon>
        <taxon>Vespula</taxon>
    </lineage>
</organism>
<keyword evidence="1" id="KW-0812">Transmembrane</keyword>
<proteinExistence type="predicted"/>
<keyword evidence="1" id="KW-0472">Membrane</keyword>
<evidence type="ECO:0000313" key="2">
    <source>
        <dbReference type="EMBL" id="KAL2720787.1"/>
    </source>
</evidence>
<dbReference type="AlphaFoldDB" id="A0ABD2AKC6"/>
<dbReference type="EMBL" id="JAUDFV010000144">
    <property type="protein sequence ID" value="KAL2720787.1"/>
    <property type="molecule type" value="Genomic_DNA"/>
</dbReference>
<gene>
    <name evidence="2" type="ORF">V1478_009833</name>
</gene>
<accession>A0ABD2AKC6</accession>
<name>A0ABD2AKC6_VESSQ</name>
<keyword evidence="1" id="KW-1133">Transmembrane helix</keyword>
<protein>
    <submittedName>
        <fullName evidence="2">Uncharacterized protein</fullName>
    </submittedName>
</protein>